<evidence type="ECO:0000313" key="3">
    <source>
        <dbReference type="Proteomes" id="UP000054821"/>
    </source>
</evidence>
<proteinExistence type="predicted"/>
<gene>
    <name evidence="2" type="ORF">TGAM01_v203756</name>
</gene>
<dbReference type="GeneID" id="36347469"/>
<feature type="region of interest" description="Disordered" evidence="1">
    <location>
        <begin position="64"/>
        <end position="98"/>
    </location>
</feature>
<organism evidence="2 3">
    <name type="scientific">Trichoderma gamsii</name>
    <dbReference type="NCBI Taxonomy" id="398673"/>
    <lineage>
        <taxon>Eukaryota</taxon>
        <taxon>Fungi</taxon>
        <taxon>Dikarya</taxon>
        <taxon>Ascomycota</taxon>
        <taxon>Pezizomycotina</taxon>
        <taxon>Sordariomycetes</taxon>
        <taxon>Hypocreomycetidae</taxon>
        <taxon>Hypocreales</taxon>
        <taxon>Hypocreaceae</taxon>
        <taxon>Trichoderma</taxon>
    </lineage>
</organism>
<dbReference type="RefSeq" id="XP_024405981.1">
    <property type="nucleotide sequence ID" value="XM_024549276.1"/>
</dbReference>
<sequence>MFNFSSVNAGKGKLTTTPGPCFGLTGGSSEISVNNPSNQISCCPLQCAPASVQISSARRSASSSLSCLGPRTADQLPSEGVRRQKHTPVLSMSRHWGR</sequence>
<comment type="caution">
    <text evidence="2">The sequence shown here is derived from an EMBL/GenBank/DDBJ whole genome shotgun (WGS) entry which is preliminary data.</text>
</comment>
<name>A0A2P4ZSV3_9HYPO</name>
<reference evidence="2 3" key="1">
    <citation type="journal article" date="2016" name="Genome Announc.">
        <title>Draft Whole-Genome Sequence of Trichoderma gamsii T6085, a Promising Biocontrol Agent of Fusarium Head Blight on Wheat.</title>
        <authorList>
            <person name="Baroncelli R."/>
            <person name="Zapparata A."/>
            <person name="Piaggeschi G."/>
            <person name="Sarrocco S."/>
            <person name="Vannacci G."/>
        </authorList>
    </citation>
    <scope>NUCLEOTIDE SEQUENCE [LARGE SCALE GENOMIC DNA]</scope>
    <source>
        <strain evidence="2 3">T6085</strain>
    </source>
</reference>
<dbReference type="AlphaFoldDB" id="A0A2P4ZSV3"/>
<dbReference type="EMBL" id="JPDN02000010">
    <property type="protein sequence ID" value="PON27375.1"/>
    <property type="molecule type" value="Genomic_DNA"/>
</dbReference>
<evidence type="ECO:0000313" key="2">
    <source>
        <dbReference type="EMBL" id="PON27375.1"/>
    </source>
</evidence>
<evidence type="ECO:0000256" key="1">
    <source>
        <dbReference type="SAM" id="MobiDB-lite"/>
    </source>
</evidence>
<keyword evidence="3" id="KW-1185">Reference proteome</keyword>
<dbReference type="Proteomes" id="UP000054821">
    <property type="component" value="Unassembled WGS sequence"/>
</dbReference>
<accession>A0A2P4ZSV3</accession>
<protein>
    <submittedName>
        <fullName evidence="2">Uncharacterized protein</fullName>
    </submittedName>
</protein>